<evidence type="ECO:0000256" key="6">
    <source>
        <dbReference type="ARBA" id="ARBA00023306"/>
    </source>
</evidence>
<evidence type="ECO:0000256" key="4">
    <source>
        <dbReference type="ARBA" id="ARBA00022895"/>
    </source>
</evidence>
<gene>
    <name evidence="9" type="ORF">NE237_028670</name>
</gene>
<dbReference type="PANTHER" id="PTHR22928:SF3">
    <property type="entry name" value="TELOMERE-ASSOCIATED PROTEIN RIF1"/>
    <property type="match status" value="1"/>
</dbReference>
<keyword evidence="4" id="KW-0779">Telomere</keyword>
<dbReference type="GO" id="GO:0005634">
    <property type="term" value="C:nucleus"/>
    <property type="evidence" value="ECO:0007669"/>
    <property type="project" value="UniProtKB-SubCell"/>
</dbReference>
<keyword evidence="3" id="KW-0158">Chromosome</keyword>
<evidence type="ECO:0000256" key="5">
    <source>
        <dbReference type="ARBA" id="ARBA00023242"/>
    </source>
</evidence>
<comment type="subcellular location">
    <subcellularLocation>
        <location evidence="2">Chromosome</location>
        <location evidence="2">Telomere</location>
    </subcellularLocation>
    <subcellularLocation>
        <location evidence="1">Nucleus</location>
    </subcellularLocation>
</comment>
<comment type="caution">
    <text evidence="9">The sequence shown here is derived from an EMBL/GenBank/DDBJ whole genome shotgun (WGS) entry which is preliminary data.</text>
</comment>
<reference evidence="9" key="1">
    <citation type="journal article" date="2023" name="Plant J.">
        <title>The genome of the king protea, Protea cynaroides.</title>
        <authorList>
            <person name="Chang J."/>
            <person name="Duong T.A."/>
            <person name="Schoeman C."/>
            <person name="Ma X."/>
            <person name="Roodt D."/>
            <person name="Barker N."/>
            <person name="Li Z."/>
            <person name="Van de Peer Y."/>
            <person name="Mizrachi E."/>
        </authorList>
    </citation>
    <scope>NUCLEOTIDE SEQUENCE</scope>
    <source>
        <tissue evidence="9">Young leaves</tissue>
    </source>
</reference>
<dbReference type="Pfam" id="PF12231">
    <property type="entry name" value="Rif1_N"/>
    <property type="match status" value="1"/>
</dbReference>
<evidence type="ECO:0000256" key="2">
    <source>
        <dbReference type="ARBA" id="ARBA00004574"/>
    </source>
</evidence>
<keyword evidence="5" id="KW-0539">Nucleus</keyword>
<evidence type="ECO:0000256" key="1">
    <source>
        <dbReference type="ARBA" id="ARBA00004123"/>
    </source>
</evidence>
<sequence>MADIADQVEEILTNLSSDDRAVKSFAYSNLIHFHQLSTTEAFDIRVLTERSHRLLTRILSDISDDDEEIAVGALKCLGFIIYHPCLVASIQDDIASSVVESLARLVMKTKMKAVCNLGVWCISIQQFSASFLDCHFHSLLWAIIHAIDNPIGSLSTTFEAIQALIKLATQVGEKMRDSANLWAPPIYRRLMSSDKRERDMSERFLLKIRSIVIPPPPNLSKALVMDIKQKLLPRMKEMLPDHGLRVHMISAWGWLIRLLGSHALKNRHLVNEMLKIPEKTFSDLDPQIQIATLVAWEGLIDALIHLPTEGQGLTTTEEHHIQQVGVVSSDISKGHTNGNQEDRFSKSMKLIMTPLVGIISSKCDVSVLSSCLSTWCYFLHRLDLSVNSSSVLKTVLEPILEVVFQKGPHGIGIWFWNSCLDLLDEYISAKCREADSDVKKKHSFQSPSIANLLDCPSADACLWMKYPIKWLPWDLNMLNFHLKMIHVVIREASGTTVTCDNVSLAYHATLKIFRSVLKGVQIELKRSSITYNEIMLGIGEIVSFTKEVCEELISKDVGFNDWLNICLELVEAVEEEVEPSVLGSPLYRVALDLKYINELQLINDIKYANLEGIRSIAYMDMVSPMVYLTILHLCLVDQSVLNASNVEMILNKVQKQLNFIWSSYDPLENLHAIVSFLYRHRGYIWLKLWILIAKDLKRRIDNVKGDSVLKVESSCNAYVTISWFLSSPFDLCSPPLKMLTPVKSNFSSKSCQIPSSRELVHVIEVWKLLYSSMNCSLQSEYSIMNGMEDLCAMLSRVFDRHTSIHEGGLHIYSEGQDQYLTFPLFGEATICVLKQMLRSDKVDSRSSGNNGQEDRHYDRNSCIKTCFKFISSFLRLSWTIAETNSLAYLSDTGRVFSELVSFVCHLHLKQEILLVIEGMSDTLVKWLSSEKASEAPIIAEISRFWTETLNCLQRTQPPIAFDSSFLEIHATLLMATLDHPKPSISEPTIVFWNSTYGNQVKLDYPQSLRPVLDKLSRRGKIDLYKKSPLLLNNCPRAGKAVGVQQRYRVAITQKTSSKRVEFMEHTGNGSNPCDYPSWSLKKKKLELTEHQKEVRRAQQGRERDCNGHGPGVRTYTNADFSQGNEDSQESQELRNPESILEMLRRAR</sequence>
<evidence type="ECO:0000256" key="3">
    <source>
        <dbReference type="ARBA" id="ARBA00022454"/>
    </source>
</evidence>
<feature type="compositionally biased region" description="Polar residues" evidence="7">
    <location>
        <begin position="1114"/>
        <end position="1125"/>
    </location>
</feature>
<dbReference type="PANTHER" id="PTHR22928">
    <property type="entry name" value="TELOMERE-ASSOCIATED PROTEIN RIF1"/>
    <property type="match status" value="1"/>
</dbReference>
<dbReference type="GO" id="GO:0000781">
    <property type="term" value="C:chromosome, telomeric region"/>
    <property type="evidence" value="ECO:0007669"/>
    <property type="project" value="UniProtKB-SubCell"/>
</dbReference>
<dbReference type="OrthoDB" id="5399929at2759"/>
<evidence type="ECO:0000313" key="9">
    <source>
        <dbReference type="EMBL" id="KAJ4951838.1"/>
    </source>
</evidence>
<dbReference type="Proteomes" id="UP001141806">
    <property type="component" value="Unassembled WGS sequence"/>
</dbReference>
<evidence type="ECO:0000256" key="7">
    <source>
        <dbReference type="SAM" id="MobiDB-lite"/>
    </source>
</evidence>
<dbReference type="SUPFAM" id="SSF48371">
    <property type="entry name" value="ARM repeat"/>
    <property type="match status" value="1"/>
</dbReference>
<feature type="region of interest" description="Disordered" evidence="7">
    <location>
        <begin position="1095"/>
        <end position="1147"/>
    </location>
</feature>
<name>A0A9Q0GQE0_9MAGN</name>
<dbReference type="InterPro" id="IPR022031">
    <property type="entry name" value="Rif1_N"/>
</dbReference>
<keyword evidence="10" id="KW-1185">Reference proteome</keyword>
<feature type="compositionally biased region" description="Basic and acidic residues" evidence="7">
    <location>
        <begin position="1095"/>
        <end position="1106"/>
    </location>
</feature>
<feature type="domain" description="Telomere-associated protein Rif1 N-terminal" evidence="8">
    <location>
        <begin position="16"/>
        <end position="304"/>
    </location>
</feature>
<protein>
    <recommendedName>
        <fullName evidence="8">Telomere-associated protein Rif1 N-terminal domain-containing protein</fullName>
    </recommendedName>
</protein>
<dbReference type="AlphaFoldDB" id="A0A9Q0GQE0"/>
<organism evidence="9 10">
    <name type="scientific">Protea cynaroides</name>
    <dbReference type="NCBI Taxonomy" id="273540"/>
    <lineage>
        <taxon>Eukaryota</taxon>
        <taxon>Viridiplantae</taxon>
        <taxon>Streptophyta</taxon>
        <taxon>Embryophyta</taxon>
        <taxon>Tracheophyta</taxon>
        <taxon>Spermatophyta</taxon>
        <taxon>Magnoliopsida</taxon>
        <taxon>Proteales</taxon>
        <taxon>Proteaceae</taxon>
        <taxon>Protea</taxon>
    </lineage>
</organism>
<evidence type="ECO:0000259" key="8">
    <source>
        <dbReference type="Pfam" id="PF12231"/>
    </source>
</evidence>
<evidence type="ECO:0000313" key="10">
    <source>
        <dbReference type="Proteomes" id="UP001141806"/>
    </source>
</evidence>
<proteinExistence type="predicted"/>
<dbReference type="InterPro" id="IPR011989">
    <property type="entry name" value="ARM-like"/>
</dbReference>
<dbReference type="Gene3D" id="1.25.10.10">
    <property type="entry name" value="Leucine-rich Repeat Variant"/>
    <property type="match status" value="1"/>
</dbReference>
<dbReference type="EMBL" id="JAMYWD010000012">
    <property type="protein sequence ID" value="KAJ4951838.1"/>
    <property type="molecule type" value="Genomic_DNA"/>
</dbReference>
<dbReference type="InterPro" id="IPR016024">
    <property type="entry name" value="ARM-type_fold"/>
</dbReference>
<keyword evidence="6" id="KW-0131">Cell cycle</keyword>
<accession>A0A9Q0GQE0</accession>
<dbReference type="GO" id="GO:0000723">
    <property type="term" value="P:telomere maintenance"/>
    <property type="evidence" value="ECO:0007669"/>
    <property type="project" value="TreeGrafter"/>
</dbReference>